<feature type="region of interest" description="Disordered" evidence="6">
    <location>
        <begin position="237"/>
        <end position="299"/>
    </location>
</feature>
<reference evidence="8" key="1">
    <citation type="submission" date="2021-03" db="EMBL/GenBank/DDBJ databases">
        <authorList>
            <person name="Bekaert M."/>
        </authorList>
    </citation>
    <scope>NUCLEOTIDE SEQUENCE</scope>
</reference>
<comment type="subcellular location">
    <subcellularLocation>
        <location evidence="1">Nucleus</location>
    </subcellularLocation>
</comment>
<name>A0A8S3QUP7_MYTED</name>
<evidence type="ECO:0000256" key="6">
    <source>
        <dbReference type="SAM" id="MobiDB-lite"/>
    </source>
</evidence>
<evidence type="ECO:0000256" key="1">
    <source>
        <dbReference type="ARBA" id="ARBA00004123"/>
    </source>
</evidence>
<dbReference type="GO" id="GO:0003677">
    <property type="term" value="F:DNA binding"/>
    <property type="evidence" value="ECO:0007669"/>
    <property type="project" value="UniProtKB-KW"/>
</dbReference>
<evidence type="ECO:0000256" key="5">
    <source>
        <dbReference type="ARBA" id="ARBA00023242"/>
    </source>
</evidence>
<dbReference type="PROSITE" id="PS50066">
    <property type="entry name" value="MADS_BOX_2"/>
    <property type="match status" value="1"/>
</dbReference>
<dbReference type="EMBL" id="CAJPWZ010000664">
    <property type="protein sequence ID" value="CAG2198086.1"/>
    <property type="molecule type" value="Genomic_DNA"/>
</dbReference>
<sequence>MCELKNVEMMEKTKLNSNTQKVEAFNRALRTSIPKNVSFSRNTTFCSTLCQWLLRSLHVDNYSKVKVTSTDDDNPITTDALERKTLNRVTSTEDDNPITTDALERKTLNRGYKDNINSKLQTRDDDEKLLQPPNRATHLYQHNYLDQRVVNNNLYLISSKTADGIKRNVSVPRKPRTIKYVMYDTDRLRCFVSRKETLLKKAEEINTTTGCDIYLEMRYDEKPHIYKSETFQNYSLKQEAMDISPSDDYRRSQNKRGKRRPESDDDSDTEDNKLSPVKIPKTLKEHTNSGKRDQTENEMETEGDECVCNICGEYEDDNDDDKGPWVNCDYQYEDFTCCTYTAHVTCLELEDYPQHFLCSEHKE</sequence>
<dbReference type="AlphaFoldDB" id="A0A8S3QUP7"/>
<keyword evidence="2" id="KW-0805">Transcription regulation</keyword>
<gene>
    <name evidence="8" type="ORF">MEDL_12868</name>
</gene>
<keyword evidence="4" id="KW-0804">Transcription</keyword>
<accession>A0A8S3QUP7</accession>
<evidence type="ECO:0000259" key="7">
    <source>
        <dbReference type="PROSITE" id="PS50066"/>
    </source>
</evidence>
<dbReference type="GO" id="GO:0046983">
    <property type="term" value="F:protein dimerization activity"/>
    <property type="evidence" value="ECO:0007669"/>
    <property type="project" value="InterPro"/>
</dbReference>
<keyword evidence="5" id="KW-0539">Nucleus</keyword>
<dbReference type="SUPFAM" id="SSF55455">
    <property type="entry name" value="SRF-like"/>
    <property type="match status" value="1"/>
</dbReference>
<evidence type="ECO:0000256" key="3">
    <source>
        <dbReference type="ARBA" id="ARBA00023125"/>
    </source>
</evidence>
<evidence type="ECO:0000313" key="9">
    <source>
        <dbReference type="Proteomes" id="UP000683360"/>
    </source>
</evidence>
<dbReference type="InterPro" id="IPR036879">
    <property type="entry name" value="TF_MADSbox_sf"/>
</dbReference>
<dbReference type="InterPro" id="IPR002100">
    <property type="entry name" value="TF_MADSbox"/>
</dbReference>
<keyword evidence="9" id="KW-1185">Reference proteome</keyword>
<dbReference type="GO" id="GO:0005634">
    <property type="term" value="C:nucleus"/>
    <property type="evidence" value="ECO:0007669"/>
    <property type="project" value="UniProtKB-SubCell"/>
</dbReference>
<evidence type="ECO:0000256" key="2">
    <source>
        <dbReference type="ARBA" id="ARBA00023015"/>
    </source>
</evidence>
<evidence type="ECO:0000313" key="8">
    <source>
        <dbReference type="EMBL" id="CAG2198086.1"/>
    </source>
</evidence>
<proteinExistence type="predicted"/>
<evidence type="ECO:0000256" key="4">
    <source>
        <dbReference type="ARBA" id="ARBA00023163"/>
    </source>
</evidence>
<organism evidence="8 9">
    <name type="scientific">Mytilus edulis</name>
    <name type="common">Blue mussel</name>
    <dbReference type="NCBI Taxonomy" id="6550"/>
    <lineage>
        <taxon>Eukaryota</taxon>
        <taxon>Metazoa</taxon>
        <taxon>Spiralia</taxon>
        <taxon>Lophotrochozoa</taxon>
        <taxon>Mollusca</taxon>
        <taxon>Bivalvia</taxon>
        <taxon>Autobranchia</taxon>
        <taxon>Pteriomorphia</taxon>
        <taxon>Mytilida</taxon>
        <taxon>Mytiloidea</taxon>
        <taxon>Mytilidae</taxon>
        <taxon>Mytilinae</taxon>
        <taxon>Mytilus</taxon>
    </lineage>
</organism>
<dbReference type="Proteomes" id="UP000683360">
    <property type="component" value="Unassembled WGS sequence"/>
</dbReference>
<feature type="domain" description="MADS-box" evidence="7">
    <location>
        <begin position="171"/>
        <end position="215"/>
    </location>
</feature>
<feature type="compositionally biased region" description="Basic and acidic residues" evidence="6">
    <location>
        <begin position="282"/>
        <end position="295"/>
    </location>
</feature>
<comment type="caution">
    <text evidence="8">The sequence shown here is derived from an EMBL/GenBank/DDBJ whole genome shotgun (WGS) entry which is preliminary data.</text>
</comment>
<protein>
    <recommendedName>
        <fullName evidence="7">MADS-box domain-containing protein</fullName>
    </recommendedName>
</protein>
<keyword evidence="3" id="KW-0238">DNA-binding</keyword>
<dbReference type="OrthoDB" id="6124060at2759"/>